<dbReference type="Pfam" id="PF03480">
    <property type="entry name" value="DctP"/>
    <property type="match status" value="1"/>
</dbReference>
<gene>
    <name evidence="2" type="ORF">RUMGNA_01001</name>
</gene>
<dbReference type="Proteomes" id="UP000004410">
    <property type="component" value="Unassembled WGS sequence"/>
</dbReference>
<dbReference type="InterPro" id="IPR018389">
    <property type="entry name" value="DctP_fam"/>
</dbReference>
<sequence>MNRRGNMKGMKKTIGIVLVIALIAVGIYTFVAVKSETSSEKVQLRMAHGQAADSEIGETIEYLSDLAAEDSSKNLEVDIYPSGVLGAEPSTVEMVQAGVLDMAKVSANTLGQFDERYSIFSLPYLFRDQEHYYNAMANSEGIQELFESTRDKGYIAIGYYANGARNYYLKEDKAVTDPSVLKGKKIRAMVSSTSMEMIELMGGSPVPMASSETYTSLQQGIVDGAENTELALTVDKHEEIVKSYTYTEHQYSPDIYIISTKVWDSLSKEQQEYLKECLVKLNENFVSKYQQMMDDAIEEAQEHGVTVYRDIDKSKFIEAVQPMHEAFESKGDAYKSLYEDIQKYAVAEEEEK</sequence>
<accession>A7B0C5</accession>
<dbReference type="GO" id="GO:0055085">
    <property type="term" value="P:transmembrane transport"/>
    <property type="evidence" value="ECO:0007669"/>
    <property type="project" value="InterPro"/>
</dbReference>
<proteinExistence type="predicted"/>
<evidence type="ECO:0000313" key="2">
    <source>
        <dbReference type="EMBL" id="EDN78591.1"/>
    </source>
</evidence>
<keyword evidence="2" id="KW-0675">Receptor</keyword>
<dbReference type="EMBL" id="AAYG02000009">
    <property type="protein sequence ID" value="EDN78591.1"/>
    <property type="molecule type" value="Genomic_DNA"/>
</dbReference>
<dbReference type="PIRSF" id="PIRSF006470">
    <property type="entry name" value="DctB"/>
    <property type="match status" value="1"/>
</dbReference>
<dbReference type="PANTHER" id="PTHR33376:SF2">
    <property type="entry name" value="DICARBOXYLATE-BINDING PERIPLASMIC PROTEIN"/>
    <property type="match status" value="1"/>
</dbReference>
<evidence type="ECO:0000313" key="3">
    <source>
        <dbReference type="Proteomes" id="UP000004410"/>
    </source>
</evidence>
<dbReference type="InterPro" id="IPR038404">
    <property type="entry name" value="TRAP_DctP_sf"/>
</dbReference>
<name>A7B0C5_MEDG7</name>
<keyword evidence="1" id="KW-0732">Signal</keyword>
<comment type="caution">
    <text evidence="2">The sequence shown here is derived from an EMBL/GenBank/DDBJ whole genome shotgun (WGS) entry which is preliminary data.</text>
</comment>
<dbReference type="InterPro" id="IPR004682">
    <property type="entry name" value="TRAP_DctP"/>
</dbReference>
<protein>
    <submittedName>
        <fullName evidence="2">TRAP transporter solute receptor, DctP family</fullName>
    </submittedName>
</protein>
<reference evidence="2 3" key="1">
    <citation type="submission" date="2007-04" db="EMBL/GenBank/DDBJ databases">
        <authorList>
            <person name="Fulton L."/>
            <person name="Clifton S."/>
            <person name="Fulton B."/>
            <person name="Xu J."/>
            <person name="Minx P."/>
            <person name="Pepin K.H."/>
            <person name="Johnson M."/>
            <person name="Thiruvilangam P."/>
            <person name="Bhonagiri V."/>
            <person name="Nash W.E."/>
            <person name="Mardis E.R."/>
            <person name="Wilson R.K."/>
        </authorList>
    </citation>
    <scope>NUCLEOTIDE SEQUENCE [LARGE SCALE GENOMIC DNA]</scope>
    <source>
        <strain evidence="2 3">ATCC 29149</strain>
    </source>
</reference>
<dbReference type="GO" id="GO:0030246">
    <property type="term" value="F:carbohydrate binding"/>
    <property type="evidence" value="ECO:0007669"/>
    <property type="project" value="TreeGrafter"/>
</dbReference>
<dbReference type="PaxDb" id="411470-RUMGNA_01001"/>
<dbReference type="GO" id="GO:0030288">
    <property type="term" value="C:outer membrane-bounded periplasmic space"/>
    <property type="evidence" value="ECO:0007669"/>
    <property type="project" value="InterPro"/>
</dbReference>
<organism evidence="2 3">
    <name type="scientific">Mediterraneibacter gnavus (strain ATCC 29149 / DSM 114966 / JCM 6515 / VPI C7-9)</name>
    <name type="common">Ruminococcus gnavus</name>
    <dbReference type="NCBI Taxonomy" id="411470"/>
    <lineage>
        <taxon>Bacteria</taxon>
        <taxon>Bacillati</taxon>
        <taxon>Bacillota</taxon>
        <taxon>Clostridia</taxon>
        <taxon>Lachnospirales</taxon>
        <taxon>Lachnospiraceae</taxon>
        <taxon>Mediterraneibacter</taxon>
    </lineage>
</organism>
<dbReference type="AlphaFoldDB" id="A7B0C5"/>
<dbReference type="NCBIfam" id="TIGR00787">
    <property type="entry name" value="dctP"/>
    <property type="match status" value="1"/>
</dbReference>
<dbReference type="NCBIfam" id="NF037995">
    <property type="entry name" value="TRAP_S1"/>
    <property type="match status" value="1"/>
</dbReference>
<dbReference type="eggNOG" id="COG1638">
    <property type="taxonomic scope" value="Bacteria"/>
</dbReference>
<dbReference type="Gene3D" id="3.40.190.170">
    <property type="entry name" value="Bacterial extracellular solute-binding protein, family 7"/>
    <property type="match status" value="1"/>
</dbReference>
<dbReference type="PANTHER" id="PTHR33376">
    <property type="match status" value="1"/>
</dbReference>
<evidence type="ECO:0000256" key="1">
    <source>
        <dbReference type="ARBA" id="ARBA00022729"/>
    </source>
</evidence>
<reference evidence="2 3" key="2">
    <citation type="submission" date="2007-06" db="EMBL/GenBank/DDBJ databases">
        <title>Draft genome sequence of Ruminococcus gnavus (ATCC 29149).</title>
        <authorList>
            <person name="Sudarsanam P."/>
            <person name="Ley R."/>
            <person name="Guruge J."/>
            <person name="Turnbaugh P.J."/>
            <person name="Mahowald M."/>
            <person name="Liep D."/>
            <person name="Gordon J."/>
        </authorList>
    </citation>
    <scope>NUCLEOTIDE SEQUENCE [LARGE SCALE GENOMIC DNA]</scope>
    <source>
        <strain evidence="2 3">ATCC 29149</strain>
    </source>
</reference>